<name>A0A9X2RUS6_STRMQ</name>
<evidence type="ECO:0000313" key="1">
    <source>
        <dbReference type="EMBL" id="MCQ8831761.1"/>
    </source>
</evidence>
<dbReference type="RefSeq" id="WP_257632642.1">
    <property type="nucleotide sequence ID" value="NZ_JANIIC010000027.1"/>
</dbReference>
<comment type="caution">
    <text evidence="1">The sequence shown here is derived from an EMBL/GenBank/DDBJ whole genome shotgun (WGS) entry which is preliminary data.</text>
</comment>
<accession>A0A9X2RUS6</accession>
<reference evidence="1" key="1">
    <citation type="submission" date="2022-06" db="EMBL/GenBank/DDBJ databases">
        <title>WGS of actinobacteria.</title>
        <authorList>
            <person name="Thawai C."/>
        </authorList>
    </citation>
    <scope>NUCLEOTIDE SEQUENCE</scope>
    <source>
        <strain evidence="1">DSM 42010</strain>
    </source>
</reference>
<gene>
    <name evidence="1" type="ORF">NQU54_22495</name>
</gene>
<dbReference type="Proteomes" id="UP001142400">
    <property type="component" value="Unassembled WGS sequence"/>
</dbReference>
<protein>
    <submittedName>
        <fullName evidence="1">Uncharacterized protein</fullName>
    </submittedName>
</protein>
<organism evidence="1 2">
    <name type="scientific">Streptomyces malaysiensis subsp. samsunensis</name>
    <dbReference type="NCBI Taxonomy" id="459658"/>
    <lineage>
        <taxon>Bacteria</taxon>
        <taxon>Bacillati</taxon>
        <taxon>Actinomycetota</taxon>
        <taxon>Actinomycetes</taxon>
        <taxon>Kitasatosporales</taxon>
        <taxon>Streptomycetaceae</taxon>
        <taxon>Streptomyces</taxon>
        <taxon>Streptomyces violaceusniger group</taxon>
    </lineage>
</organism>
<dbReference type="EMBL" id="JANIIC010000027">
    <property type="protein sequence ID" value="MCQ8831761.1"/>
    <property type="molecule type" value="Genomic_DNA"/>
</dbReference>
<evidence type="ECO:0000313" key="2">
    <source>
        <dbReference type="Proteomes" id="UP001142400"/>
    </source>
</evidence>
<keyword evidence="2" id="KW-1185">Reference proteome</keyword>
<sequence>MNLATTTVSILRGSDTDAFGDETDLPTVAASGISASLMESSRQAQEPVTGTPRIVRTHVCRLPPSTDVTENDRIRDEQTSEIYIVVSATRNANPVMAQPLRLDLKRTGRAA</sequence>
<proteinExistence type="predicted"/>
<dbReference type="AlphaFoldDB" id="A0A9X2RUS6"/>